<dbReference type="InterPro" id="IPR031107">
    <property type="entry name" value="Small_HSP"/>
</dbReference>
<reference evidence="6" key="1">
    <citation type="submission" date="2022-10" db="EMBL/GenBank/DDBJ databases">
        <title>Culturing micro-colonial fungi from biological soil crusts in the Mojave desert and describing Neophaeococcomyces mojavensis, and introducing the new genera and species Taxawa tesnikishii.</title>
        <authorList>
            <person name="Kurbessoian T."/>
            <person name="Stajich J.E."/>
        </authorList>
    </citation>
    <scope>NUCLEOTIDE SEQUENCE</scope>
    <source>
        <strain evidence="6">TK_41</strain>
    </source>
</reference>
<dbReference type="InterPro" id="IPR008978">
    <property type="entry name" value="HSP20-like_chaperone"/>
</dbReference>
<dbReference type="AlphaFoldDB" id="A0AA38X2X5"/>
<comment type="caution">
    <text evidence="6">The sequence shown here is derived from an EMBL/GenBank/DDBJ whole genome shotgun (WGS) entry which is preliminary data.</text>
</comment>
<feature type="region of interest" description="Disordered" evidence="4">
    <location>
        <begin position="403"/>
        <end position="492"/>
    </location>
</feature>
<feature type="compositionally biased region" description="Low complexity" evidence="4">
    <location>
        <begin position="147"/>
        <end position="156"/>
    </location>
</feature>
<keyword evidence="1" id="KW-0346">Stress response</keyword>
<dbReference type="CDD" id="cd06464">
    <property type="entry name" value="ACD_sHsps-like"/>
    <property type="match status" value="1"/>
</dbReference>
<accession>A0AA38X2X5</accession>
<feature type="compositionally biased region" description="Basic residues" evidence="4">
    <location>
        <begin position="114"/>
        <end position="125"/>
    </location>
</feature>
<dbReference type="InterPro" id="IPR002068">
    <property type="entry name" value="A-crystallin/Hsp20_dom"/>
</dbReference>
<feature type="domain" description="SHSP" evidence="5">
    <location>
        <begin position="250"/>
        <end position="374"/>
    </location>
</feature>
<evidence type="ECO:0000256" key="1">
    <source>
        <dbReference type="ARBA" id="ARBA00023016"/>
    </source>
</evidence>
<evidence type="ECO:0000256" key="3">
    <source>
        <dbReference type="RuleBase" id="RU003616"/>
    </source>
</evidence>
<dbReference type="Gene3D" id="2.60.40.790">
    <property type="match status" value="1"/>
</dbReference>
<feature type="compositionally biased region" description="Basic and acidic residues" evidence="4">
    <location>
        <begin position="76"/>
        <end position="86"/>
    </location>
</feature>
<keyword evidence="7" id="KW-1185">Reference proteome</keyword>
<gene>
    <name evidence="6" type="ORF">H2200_009574</name>
</gene>
<feature type="region of interest" description="Disordered" evidence="4">
    <location>
        <begin position="25"/>
        <end position="215"/>
    </location>
</feature>
<name>A0AA38X2X5_9EURO</name>
<feature type="compositionally biased region" description="Basic and acidic residues" evidence="4">
    <location>
        <begin position="164"/>
        <end position="175"/>
    </location>
</feature>
<organism evidence="6 7">
    <name type="scientific">Cladophialophora chaetospira</name>
    <dbReference type="NCBI Taxonomy" id="386627"/>
    <lineage>
        <taxon>Eukaryota</taxon>
        <taxon>Fungi</taxon>
        <taxon>Dikarya</taxon>
        <taxon>Ascomycota</taxon>
        <taxon>Pezizomycotina</taxon>
        <taxon>Eurotiomycetes</taxon>
        <taxon>Chaetothyriomycetidae</taxon>
        <taxon>Chaetothyriales</taxon>
        <taxon>Herpotrichiellaceae</taxon>
        <taxon>Cladophialophora</taxon>
    </lineage>
</organism>
<evidence type="ECO:0000313" key="6">
    <source>
        <dbReference type="EMBL" id="KAJ9605725.1"/>
    </source>
</evidence>
<feature type="compositionally biased region" description="Low complexity" evidence="4">
    <location>
        <begin position="37"/>
        <end position="51"/>
    </location>
</feature>
<sequence length="492" mass="53998">MPPIYYLNAPPHPFWDFVAGIEDHPFFAQRPPPQAPRPGAEQAEAQASAGPSEKDKGKQPQANPEDPPEVDPSTVRPDRKDKDMPFRGRGRFGNAFDNNDTDQEKTEEGDDCHRGKRGCHGRRRGHENGPWGHRGGPPFGGPPPFMFGPNFPFGPRGPFGGHHAGPEHEGQEGRGHRGGPWGRGGPRGGRGGPHNHHGPRSRSPPRGGPFARPGAESGFDLGGFLSKLGDRLGVDLNSAAEGLGLKQPRSTDADFEPRTDIFDTATEYTIHLSLPGAKKSDVGVDWDGEHSVLRIAGVVHRPGVDEELMSRLVVDGRKRETGVFEKTIRLGTSKDPANVNVEGITAKMVDGVLVVRVPKVEKHFAKKEVRVDGSPSPAVSTERPEDVYMNEKDLLFDAEEDKEMYEAEQPTEAAKGKQREAEQEAVRDDRSETVGFEHPNATAETLPRYEVAEPKESKSAKEHSHHEDEDNMSDWEKDGSEDEGEYVKINVD</sequence>
<dbReference type="SUPFAM" id="SSF49764">
    <property type="entry name" value="HSP20-like chaperones"/>
    <property type="match status" value="1"/>
</dbReference>
<evidence type="ECO:0000313" key="7">
    <source>
        <dbReference type="Proteomes" id="UP001172673"/>
    </source>
</evidence>
<feature type="compositionally biased region" description="Low complexity" evidence="4">
    <location>
        <begin position="204"/>
        <end position="215"/>
    </location>
</feature>
<dbReference type="PANTHER" id="PTHR11527">
    <property type="entry name" value="HEAT-SHOCK PROTEIN 20 FAMILY MEMBER"/>
    <property type="match status" value="1"/>
</dbReference>
<proteinExistence type="inferred from homology"/>
<dbReference type="EMBL" id="JAPDRK010000015">
    <property type="protein sequence ID" value="KAJ9605725.1"/>
    <property type="molecule type" value="Genomic_DNA"/>
</dbReference>
<dbReference type="PROSITE" id="PS01031">
    <property type="entry name" value="SHSP"/>
    <property type="match status" value="1"/>
</dbReference>
<feature type="compositionally biased region" description="Acidic residues" evidence="4">
    <location>
        <begin position="99"/>
        <end position="110"/>
    </location>
</feature>
<protein>
    <recommendedName>
        <fullName evidence="5">SHSP domain-containing protein</fullName>
    </recommendedName>
</protein>
<feature type="compositionally biased region" description="Gly residues" evidence="4">
    <location>
        <begin position="178"/>
        <end position="192"/>
    </location>
</feature>
<dbReference type="Pfam" id="PF00011">
    <property type="entry name" value="HSP20"/>
    <property type="match status" value="1"/>
</dbReference>
<feature type="compositionally biased region" description="Basic and acidic residues" evidence="4">
    <location>
        <begin position="414"/>
        <end position="432"/>
    </location>
</feature>
<evidence type="ECO:0000256" key="4">
    <source>
        <dbReference type="SAM" id="MobiDB-lite"/>
    </source>
</evidence>
<evidence type="ECO:0000259" key="5">
    <source>
        <dbReference type="PROSITE" id="PS01031"/>
    </source>
</evidence>
<evidence type="ECO:0000256" key="2">
    <source>
        <dbReference type="PROSITE-ProRule" id="PRU00285"/>
    </source>
</evidence>
<feature type="compositionally biased region" description="Basic and acidic residues" evidence="4">
    <location>
        <begin position="450"/>
        <end position="478"/>
    </location>
</feature>
<dbReference type="Proteomes" id="UP001172673">
    <property type="component" value="Unassembled WGS sequence"/>
</dbReference>
<comment type="similarity">
    <text evidence="2 3">Belongs to the small heat shock protein (HSP20) family.</text>
</comment>